<dbReference type="GO" id="GO:0016020">
    <property type="term" value="C:membrane"/>
    <property type="evidence" value="ECO:0007669"/>
    <property type="project" value="UniProtKB-SubCell"/>
</dbReference>
<dbReference type="EnsemblPlants" id="EMT08631">
    <property type="protein sequence ID" value="EMT08631"/>
    <property type="gene ID" value="F775_18491"/>
</dbReference>
<dbReference type="Pfam" id="PF12819">
    <property type="entry name" value="Malectin_like"/>
    <property type="match status" value="2"/>
</dbReference>
<protein>
    <recommendedName>
        <fullName evidence="2">Malectin-like domain-containing protein</fullName>
    </recommendedName>
</protein>
<comment type="subcellular location">
    <subcellularLocation>
        <location evidence="1">Membrane</location>
        <topology evidence="1">Single-pass membrane protein</topology>
    </subcellularLocation>
</comment>
<evidence type="ECO:0000256" key="1">
    <source>
        <dbReference type="ARBA" id="ARBA00004167"/>
    </source>
</evidence>
<sequence length="367" mass="40450">MVARWWLLLLGLAADVLQVGGQRAPDTTGFISIDCGLSEQSSYVDDLTKLLLSSDAGFTDAGTNYDVSARSDAGFTDAGTNYDVSARYTNLLYRRFLTVRSFPSSVDGRSCYTLPSAVPGTSKYMVRAAFKYGDYDGLNKLPIFDLYLGVNLWRTVNITDAGLVQIAEAIVVIPEDRVQVCMVNIGSGTPFISTLDLRPLKNSLYPQANATQGLSMIFTGNFGASDVIRHYFTLYFAELHILNSSQARRFNVGYNNHLSMSNYEPSYLKLGYNNIEPVQFFNQYNVTISRAPNSTLPPIINACEFFSTMSTANVGTNAHDASAMIAIKAKYQVKKNWEGDPCSPKTLVWHGLNCSYPISLPPRITSV</sequence>
<evidence type="ECO:0000313" key="3">
    <source>
        <dbReference type="EnsemblPlants" id="EMT08631"/>
    </source>
</evidence>
<dbReference type="InterPro" id="IPR024788">
    <property type="entry name" value="Malectin-like_Carb-bd_dom"/>
</dbReference>
<organism evidence="3">
    <name type="scientific">Aegilops tauschii</name>
    <name type="common">Tausch's goatgrass</name>
    <name type="synonym">Aegilops squarrosa</name>
    <dbReference type="NCBI Taxonomy" id="37682"/>
    <lineage>
        <taxon>Eukaryota</taxon>
        <taxon>Viridiplantae</taxon>
        <taxon>Streptophyta</taxon>
        <taxon>Embryophyta</taxon>
        <taxon>Tracheophyta</taxon>
        <taxon>Spermatophyta</taxon>
        <taxon>Magnoliopsida</taxon>
        <taxon>Liliopsida</taxon>
        <taxon>Poales</taxon>
        <taxon>Poaceae</taxon>
        <taxon>BOP clade</taxon>
        <taxon>Pooideae</taxon>
        <taxon>Triticodae</taxon>
        <taxon>Triticeae</taxon>
        <taxon>Triticinae</taxon>
        <taxon>Aegilops</taxon>
    </lineage>
</organism>
<proteinExistence type="predicted"/>
<dbReference type="PANTHER" id="PTHR45631">
    <property type="entry name" value="OS07G0107800 PROTEIN-RELATED"/>
    <property type="match status" value="1"/>
</dbReference>
<feature type="domain" description="Malectin-like" evidence="2">
    <location>
        <begin position="230"/>
        <end position="307"/>
    </location>
</feature>
<name>M8B3S2_AEGTA</name>
<reference evidence="3" key="1">
    <citation type="submission" date="2015-06" db="UniProtKB">
        <authorList>
            <consortium name="EnsemblPlants"/>
        </authorList>
    </citation>
    <scope>IDENTIFICATION</scope>
</reference>
<dbReference type="AlphaFoldDB" id="M8B3S2"/>
<dbReference type="PANTHER" id="PTHR45631:SF176">
    <property type="entry name" value="PROTEIN KINASE DOMAIN-CONTAINING PROTEIN"/>
    <property type="match status" value="1"/>
</dbReference>
<accession>M8B3S2</accession>
<evidence type="ECO:0000259" key="2">
    <source>
        <dbReference type="Pfam" id="PF12819"/>
    </source>
</evidence>
<feature type="domain" description="Malectin-like" evidence="2">
    <location>
        <begin position="71"/>
        <end position="226"/>
    </location>
</feature>